<name>A0A9Q3Q8P1_9BASI</name>
<reference evidence="1" key="1">
    <citation type="submission" date="2021-03" db="EMBL/GenBank/DDBJ databases">
        <title>Draft genome sequence of rust myrtle Austropuccinia psidii MF-1, a brazilian biotype.</title>
        <authorList>
            <person name="Quecine M.C."/>
            <person name="Pachon D.M.R."/>
            <person name="Bonatelli M.L."/>
            <person name="Correr F.H."/>
            <person name="Franceschini L.M."/>
            <person name="Leite T.F."/>
            <person name="Margarido G.R.A."/>
            <person name="Almeida C.A."/>
            <person name="Ferrarezi J.A."/>
            <person name="Labate C.A."/>
        </authorList>
    </citation>
    <scope>NUCLEOTIDE SEQUENCE</scope>
    <source>
        <strain evidence="1">MF-1</strain>
    </source>
</reference>
<comment type="caution">
    <text evidence="1">The sequence shown here is derived from an EMBL/GenBank/DDBJ whole genome shotgun (WGS) entry which is preliminary data.</text>
</comment>
<dbReference type="Proteomes" id="UP000765509">
    <property type="component" value="Unassembled WGS sequence"/>
</dbReference>
<protein>
    <submittedName>
        <fullName evidence="1">Uncharacterized protein</fullName>
    </submittedName>
</protein>
<organism evidence="1 2">
    <name type="scientific">Austropuccinia psidii MF-1</name>
    <dbReference type="NCBI Taxonomy" id="1389203"/>
    <lineage>
        <taxon>Eukaryota</taxon>
        <taxon>Fungi</taxon>
        <taxon>Dikarya</taxon>
        <taxon>Basidiomycota</taxon>
        <taxon>Pucciniomycotina</taxon>
        <taxon>Pucciniomycetes</taxon>
        <taxon>Pucciniales</taxon>
        <taxon>Sphaerophragmiaceae</taxon>
        <taxon>Austropuccinia</taxon>
    </lineage>
</organism>
<dbReference type="EMBL" id="AVOT02125398">
    <property type="protein sequence ID" value="MBW0586927.1"/>
    <property type="molecule type" value="Genomic_DNA"/>
</dbReference>
<accession>A0A9Q3Q8P1</accession>
<evidence type="ECO:0000313" key="1">
    <source>
        <dbReference type="EMBL" id="MBW0586927.1"/>
    </source>
</evidence>
<gene>
    <name evidence="1" type="ORF">O181_126642</name>
</gene>
<dbReference type="AlphaFoldDB" id="A0A9Q3Q8P1"/>
<proteinExistence type="predicted"/>
<keyword evidence="2" id="KW-1185">Reference proteome</keyword>
<sequence length="198" mass="22026">MSVSRKCQSSHVSHENVTQSPNQFQHYLQCLGNFTSLACASTPNPPQRFACLRARTTLQMRLRHCPPIAVLTTPYTFTPPPLPSLCSRACGVPSRHAPDTTYPYACGVPSRHASDTTYPYAYVVPSRHAPNTAYHPYACGVPSQHTPDTTYPYARRVPSRHPPDTAYHPYARRVPSRHCLPSLHLRSALPTPLILTLV</sequence>
<evidence type="ECO:0000313" key="2">
    <source>
        <dbReference type="Proteomes" id="UP000765509"/>
    </source>
</evidence>